<dbReference type="PATRIC" id="fig|1193502.14.peg.575"/>
<protein>
    <submittedName>
        <fullName evidence="1">Uncharacterized protein</fullName>
    </submittedName>
</protein>
<sequence>MRVLILLFTLLSFLSSENYTFLVQPYSKEVELEAKIIAEIATASLHGKIKLFIPHMSEMEEKVYSKYFTLSSKCETSNFVFVNKAVEKESLCDNTNRLFFTNNYRKLLSDEKYFGALFWNKSRPNIVFIQKRLEIKAIELPKTFDQFVENF</sequence>
<proteinExistence type="predicted"/>
<dbReference type="Proteomes" id="UP000094609">
    <property type="component" value="Chromosome"/>
</dbReference>
<dbReference type="STRING" id="1193502.SHALO_0566"/>
<gene>
    <name evidence="1" type="ORF">SHALO_0566</name>
</gene>
<keyword evidence="2" id="KW-1185">Reference proteome</keyword>
<dbReference type="RefSeq" id="WP_069477294.1">
    <property type="nucleotide sequence ID" value="NZ_CP017111.1"/>
</dbReference>
<reference evidence="2" key="1">
    <citation type="submission" date="2016-08" db="EMBL/GenBank/DDBJ databases">
        <title>Complete genome sequence of the organohalide-respiring Epsilonproteobacterium Sulfurospirillum halorespirans.</title>
        <authorList>
            <person name="Goris T."/>
            <person name="Zimmermann J."/>
            <person name="Schenz B."/>
            <person name="Lemos M."/>
            <person name="Hackermueller J."/>
            <person name="Diekert G."/>
        </authorList>
    </citation>
    <scope>NUCLEOTIDE SEQUENCE [LARGE SCALE GENOMIC DNA]</scope>
    <source>
        <strain>DSM 13726</strain>
        <strain evidence="2">PCE-M2</strain>
    </source>
</reference>
<evidence type="ECO:0000313" key="1">
    <source>
        <dbReference type="EMBL" id="AOO64355.1"/>
    </source>
</evidence>
<dbReference type="AlphaFoldDB" id="A0A1D7TH52"/>
<dbReference type="EMBL" id="CP017111">
    <property type="protein sequence ID" value="AOO64355.1"/>
    <property type="molecule type" value="Genomic_DNA"/>
</dbReference>
<organism evidence="1 2">
    <name type="scientific">Sulfurospirillum halorespirans DSM 13726</name>
    <dbReference type="NCBI Taxonomy" id="1193502"/>
    <lineage>
        <taxon>Bacteria</taxon>
        <taxon>Pseudomonadati</taxon>
        <taxon>Campylobacterota</taxon>
        <taxon>Epsilonproteobacteria</taxon>
        <taxon>Campylobacterales</taxon>
        <taxon>Sulfurospirillaceae</taxon>
        <taxon>Sulfurospirillum</taxon>
    </lineage>
</organism>
<evidence type="ECO:0000313" key="2">
    <source>
        <dbReference type="Proteomes" id="UP000094609"/>
    </source>
</evidence>
<name>A0A1D7TH52_9BACT</name>
<accession>A0A1D7TH52</accession>
<dbReference type="KEGG" id="shal:SHALO_0566"/>